<organism evidence="16 17">
    <name type="scientific">Psychrosphaera saromensis</name>
    <dbReference type="NCBI Taxonomy" id="716813"/>
    <lineage>
        <taxon>Bacteria</taxon>
        <taxon>Pseudomonadati</taxon>
        <taxon>Pseudomonadota</taxon>
        <taxon>Gammaproteobacteria</taxon>
        <taxon>Alteromonadales</taxon>
        <taxon>Pseudoalteromonadaceae</taxon>
        <taxon>Psychrosphaera</taxon>
    </lineage>
</organism>
<dbReference type="RefSeq" id="WP_105052201.1">
    <property type="nucleotide sequence ID" value="NZ_BMYG01000002.1"/>
</dbReference>
<gene>
    <name evidence="16" type="ORF">BTO11_08535</name>
</gene>
<dbReference type="SUPFAM" id="SSF55811">
    <property type="entry name" value="Nudix"/>
    <property type="match status" value="1"/>
</dbReference>
<dbReference type="InterPro" id="IPR004385">
    <property type="entry name" value="NDP_pyrophosphatase"/>
</dbReference>
<evidence type="ECO:0000259" key="15">
    <source>
        <dbReference type="PROSITE" id="PS51462"/>
    </source>
</evidence>
<evidence type="ECO:0000313" key="17">
    <source>
        <dbReference type="Proteomes" id="UP000239007"/>
    </source>
</evidence>
<dbReference type="EMBL" id="MSCH01000003">
    <property type="protein sequence ID" value="PQJ53709.1"/>
    <property type="molecule type" value="Genomic_DNA"/>
</dbReference>
<evidence type="ECO:0000256" key="5">
    <source>
        <dbReference type="ARBA" id="ARBA00022723"/>
    </source>
</evidence>
<comment type="function">
    <text evidence="8">Acts on ADP-mannose and ADP-glucose as well as ADP-ribose. Prevents glycogen biosynthesis. The reaction catalyzed by this enzyme is a limiting step of the gluconeogenic process.</text>
</comment>
<evidence type="ECO:0000256" key="11">
    <source>
        <dbReference type="ARBA" id="ARBA00033056"/>
    </source>
</evidence>
<comment type="cofactor">
    <cofactor evidence="1 13">
        <name>Mg(2+)</name>
        <dbReference type="ChEBI" id="CHEBI:18420"/>
    </cofactor>
</comment>
<evidence type="ECO:0000256" key="9">
    <source>
        <dbReference type="ARBA" id="ARBA00030162"/>
    </source>
</evidence>
<dbReference type="PROSITE" id="PS00893">
    <property type="entry name" value="NUDIX_BOX"/>
    <property type="match status" value="1"/>
</dbReference>
<evidence type="ECO:0000313" key="16">
    <source>
        <dbReference type="EMBL" id="PQJ53709.1"/>
    </source>
</evidence>
<evidence type="ECO:0000256" key="12">
    <source>
        <dbReference type="ARBA" id="ARBA00049546"/>
    </source>
</evidence>
<dbReference type="GO" id="GO:0006753">
    <property type="term" value="P:nucleoside phosphate metabolic process"/>
    <property type="evidence" value="ECO:0007669"/>
    <property type="project" value="TreeGrafter"/>
</dbReference>
<dbReference type="InterPro" id="IPR015797">
    <property type="entry name" value="NUDIX_hydrolase-like_dom_sf"/>
</dbReference>
<evidence type="ECO:0000256" key="7">
    <source>
        <dbReference type="ARBA" id="ARBA00022842"/>
    </source>
</evidence>
<evidence type="ECO:0000256" key="8">
    <source>
        <dbReference type="ARBA" id="ARBA00025164"/>
    </source>
</evidence>
<keyword evidence="17" id="KW-1185">Reference proteome</keyword>
<comment type="similarity">
    <text evidence="2">Belongs to the Nudix hydrolase family. NudF subfamily.</text>
</comment>
<dbReference type="Gene3D" id="3.90.79.10">
    <property type="entry name" value="Nucleoside Triphosphate Pyrophosphohydrolase"/>
    <property type="match status" value="1"/>
</dbReference>
<keyword evidence="7 13" id="KW-0460">Magnesium</keyword>
<dbReference type="CDD" id="cd24155">
    <property type="entry name" value="NUDIX_ADPRase"/>
    <property type="match status" value="1"/>
</dbReference>
<reference evidence="16 17" key="1">
    <citation type="submission" date="2016-12" db="EMBL/GenBank/DDBJ databases">
        <title>Diversity of luminous bacteria.</title>
        <authorList>
            <person name="Yoshizawa S."/>
            <person name="Kogure K."/>
        </authorList>
    </citation>
    <scope>NUCLEOTIDE SEQUENCE [LARGE SCALE GENOMIC DNA]</scope>
    <source>
        <strain evidence="16 17">SA4-48</strain>
    </source>
</reference>
<evidence type="ECO:0000256" key="1">
    <source>
        <dbReference type="ARBA" id="ARBA00001946"/>
    </source>
</evidence>
<keyword evidence="5 13" id="KW-0479">Metal-binding</keyword>
<dbReference type="GO" id="GO:0046872">
    <property type="term" value="F:metal ion binding"/>
    <property type="evidence" value="ECO:0007669"/>
    <property type="project" value="UniProtKB-KW"/>
</dbReference>
<evidence type="ECO:0000256" key="13">
    <source>
        <dbReference type="PIRSR" id="PIRSR604385-2"/>
    </source>
</evidence>
<dbReference type="NCBIfam" id="TIGR00052">
    <property type="entry name" value="nudix-type nucleoside diphosphatase, YffH/AdpP family"/>
    <property type="match status" value="1"/>
</dbReference>
<feature type="binding site" evidence="13">
    <location>
        <position position="95"/>
    </location>
    <ligand>
        <name>Mg(2+)</name>
        <dbReference type="ChEBI" id="CHEBI:18420"/>
        <label>1</label>
    </ligand>
</feature>
<dbReference type="Proteomes" id="UP000239007">
    <property type="component" value="Unassembled WGS sequence"/>
</dbReference>
<evidence type="ECO:0000256" key="14">
    <source>
        <dbReference type="PIRSR" id="PIRSR604385-3"/>
    </source>
</evidence>
<proteinExistence type="inferred from homology"/>
<dbReference type="InterPro" id="IPR000086">
    <property type="entry name" value="NUDIX_hydrolase_dom"/>
</dbReference>
<evidence type="ECO:0000256" key="6">
    <source>
        <dbReference type="ARBA" id="ARBA00022801"/>
    </source>
</evidence>
<dbReference type="GO" id="GO:0005829">
    <property type="term" value="C:cytosol"/>
    <property type="evidence" value="ECO:0007669"/>
    <property type="project" value="TreeGrafter"/>
</dbReference>
<feature type="short sequence motif" description="Nudix box" evidence="14">
    <location>
        <begin position="96"/>
        <end position="118"/>
    </location>
</feature>
<sequence>MAENKFASQFNQENVEIKSVEPVYNGFFKINQFTFTHALFNGGQSEVVSREIFERGHAVAVLPYDPIQNKVVLIEQIRIGALATKQSPWLLEVVAGMIDKPEETSEVAIREAQEEAGLTINKLIPILDYLSSPGGTTERVYLYLGIVDCNNAAGIFGLDEEQEDIKAHVFDYNDAIDLLNSGELDNAATVICMQWLALNKSKLDKEFELDRDEV</sequence>
<comment type="caution">
    <text evidence="16">The sequence shown here is derived from an EMBL/GenBank/DDBJ whole genome shotgun (WGS) entry which is preliminary data.</text>
</comment>
<dbReference type="GO" id="GO:0019144">
    <property type="term" value="F:ADP-sugar diphosphatase activity"/>
    <property type="evidence" value="ECO:0007669"/>
    <property type="project" value="TreeGrafter"/>
</dbReference>
<comment type="catalytic activity">
    <reaction evidence="12">
        <text>ADP-D-ribose + H2O = D-ribose 5-phosphate + AMP + 2 H(+)</text>
        <dbReference type="Rhea" id="RHEA:10412"/>
        <dbReference type="ChEBI" id="CHEBI:15377"/>
        <dbReference type="ChEBI" id="CHEBI:15378"/>
        <dbReference type="ChEBI" id="CHEBI:57967"/>
        <dbReference type="ChEBI" id="CHEBI:78346"/>
        <dbReference type="ChEBI" id="CHEBI:456215"/>
        <dbReference type="EC" id="3.6.1.13"/>
    </reaction>
</comment>
<feature type="binding site" evidence="13">
    <location>
        <position position="115"/>
    </location>
    <ligand>
        <name>Mg(2+)</name>
        <dbReference type="ChEBI" id="CHEBI:18420"/>
        <label>1</label>
    </ligand>
</feature>
<feature type="domain" description="Nudix hydrolase" evidence="15">
    <location>
        <begin position="54"/>
        <end position="192"/>
    </location>
</feature>
<feature type="binding site" evidence="13">
    <location>
        <position position="111"/>
    </location>
    <ligand>
        <name>Mg(2+)</name>
        <dbReference type="ChEBI" id="CHEBI:18420"/>
        <label>1</label>
    </ligand>
</feature>
<evidence type="ECO:0000256" key="4">
    <source>
        <dbReference type="ARBA" id="ARBA00013297"/>
    </source>
</evidence>
<dbReference type="Pfam" id="PF00293">
    <property type="entry name" value="NUDIX"/>
    <property type="match status" value="1"/>
</dbReference>
<dbReference type="OrthoDB" id="5292471at2"/>
<feature type="binding site" evidence="13">
    <location>
        <position position="163"/>
    </location>
    <ligand>
        <name>Mg(2+)</name>
        <dbReference type="ChEBI" id="CHEBI:18420"/>
        <label>1</label>
    </ligand>
</feature>
<keyword evidence="6" id="KW-0378">Hydrolase</keyword>
<dbReference type="NCBIfam" id="NF008003">
    <property type="entry name" value="PRK10729.1"/>
    <property type="match status" value="1"/>
</dbReference>
<accession>A0A2S7UVC3</accession>
<evidence type="ECO:0000256" key="2">
    <source>
        <dbReference type="ARBA" id="ARBA00007482"/>
    </source>
</evidence>
<evidence type="ECO:0000256" key="3">
    <source>
        <dbReference type="ARBA" id="ARBA00012453"/>
    </source>
</evidence>
<evidence type="ECO:0000256" key="10">
    <source>
        <dbReference type="ARBA" id="ARBA00030308"/>
    </source>
</evidence>
<dbReference type="GO" id="GO:0019693">
    <property type="term" value="P:ribose phosphate metabolic process"/>
    <property type="evidence" value="ECO:0007669"/>
    <property type="project" value="TreeGrafter"/>
</dbReference>
<dbReference type="InterPro" id="IPR020084">
    <property type="entry name" value="NUDIX_hydrolase_CS"/>
</dbReference>
<dbReference type="AlphaFoldDB" id="A0A2S7UVC3"/>
<name>A0A2S7UVC3_9GAMM</name>
<protein>
    <recommendedName>
        <fullName evidence="4">ADP-ribose pyrophosphatase</fullName>
        <ecNumber evidence="3">3.6.1.13</ecNumber>
    </recommendedName>
    <alternativeName>
        <fullName evidence="9">ADP-ribose diphosphatase</fullName>
    </alternativeName>
    <alternativeName>
        <fullName evidence="11">ADP-ribose phosphohydrolase</fullName>
    </alternativeName>
    <alternativeName>
        <fullName evidence="10">Adenosine diphosphoribose pyrophosphatase</fullName>
    </alternativeName>
</protein>
<dbReference type="GO" id="GO:0047631">
    <property type="term" value="F:ADP-ribose diphosphatase activity"/>
    <property type="evidence" value="ECO:0007669"/>
    <property type="project" value="UniProtKB-EC"/>
</dbReference>
<dbReference type="PROSITE" id="PS51462">
    <property type="entry name" value="NUDIX"/>
    <property type="match status" value="1"/>
</dbReference>
<dbReference type="PANTHER" id="PTHR11839:SF5">
    <property type="entry name" value="ADP-RIBOSE PYROPHOSPHATASE"/>
    <property type="match status" value="1"/>
</dbReference>
<dbReference type="PANTHER" id="PTHR11839">
    <property type="entry name" value="UDP/ADP-SUGAR PYROPHOSPHATASE"/>
    <property type="match status" value="1"/>
</dbReference>
<dbReference type="EC" id="3.6.1.13" evidence="3"/>